<evidence type="ECO:0000256" key="7">
    <source>
        <dbReference type="ARBA" id="ARBA00022989"/>
    </source>
</evidence>
<evidence type="ECO:0000256" key="5">
    <source>
        <dbReference type="ARBA" id="ARBA00022692"/>
    </source>
</evidence>
<dbReference type="InterPro" id="IPR024744">
    <property type="entry name" value="CSS-motif_dom"/>
</dbReference>
<feature type="transmembrane region" description="Helical" evidence="10">
    <location>
        <begin position="233"/>
        <end position="259"/>
    </location>
</feature>
<dbReference type="AlphaFoldDB" id="A0A5C6Q653"/>
<dbReference type="EC" id="3.1.4.52" evidence="2"/>
<keyword evidence="4" id="KW-0973">c-di-GMP</keyword>
<gene>
    <name evidence="12" type="ORF">ESZ26_00655</name>
    <name evidence="13" type="ORF">ESZ27_14970</name>
</gene>
<evidence type="ECO:0000313" key="12">
    <source>
        <dbReference type="EMBL" id="TWX62859.1"/>
    </source>
</evidence>
<proteinExistence type="predicted"/>
<protein>
    <recommendedName>
        <fullName evidence="2">cyclic-guanylate-specific phosphodiesterase</fullName>
        <ecNumber evidence="2">3.1.4.52</ecNumber>
    </recommendedName>
</protein>
<keyword evidence="8 10" id="KW-0472">Membrane</keyword>
<evidence type="ECO:0000313" key="13">
    <source>
        <dbReference type="EMBL" id="TWX64181.1"/>
    </source>
</evidence>
<dbReference type="CDD" id="cd01948">
    <property type="entry name" value="EAL"/>
    <property type="match status" value="1"/>
</dbReference>
<dbReference type="GO" id="GO:0005886">
    <property type="term" value="C:plasma membrane"/>
    <property type="evidence" value="ECO:0007669"/>
    <property type="project" value="UniProtKB-SubCell"/>
</dbReference>
<feature type="transmembrane region" description="Helical" evidence="10">
    <location>
        <begin position="7"/>
        <end position="28"/>
    </location>
</feature>
<keyword evidence="7 10" id="KW-1133">Transmembrane helix</keyword>
<evidence type="ECO:0000256" key="2">
    <source>
        <dbReference type="ARBA" id="ARBA00012282"/>
    </source>
</evidence>
<evidence type="ECO:0000256" key="10">
    <source>
        <dbReference type="SAM" id="Phobius"/>
    </source>
</evidence>
<dbReference type="Pfam" id="PF00563">
    <property type="entry name" value="EAL"/>
    <property type="match status" value="1"/>
</dbReference>
<evidence type="ECO:0000256" key="1">
    <source>
        <dbReference type="ARBA" id="ARBA00004651"/>
    </source>
</evidence>
<keyword evidence="14" id="KW-1185">Reference proteome</keyword>
<dbReference type="InterPro" id="IPR001633">
    <property type="entry name" value="EAL_dom"/>
</dbReference>
<feature type="domain" description="EAL" evidence="11">
    <location>
        <begin position="259"/>
        <end position="508"/>
    </location>
</feature>
<evidence type="ECO:0000256" key="9">
    <source>
        <dbReference type="ARBA" id="ARBA00034290"/>
    </source>
</evidence>
<sequence length="514" mass="58684">MKEMASITKYLAFLSGIIISLTVIFYIYSNILKSQLFEQGENILSDLVDTTTYGYGVIESLNSQNFTYCSDENLLAMRKSQFESNDIRDIGFLENGVLTCTTGIGILKKPIKGPRYDFMLDGHEFWFNHKLVTFDRTVQGIIIRKDNYNLVASFQGILYEHRKFNRYELLALKGEKIIHLFGETGIYQKNSTSSQPYFSSGLLSHSFEFCGPKGLICVAIEQRNFSEFQLGPVFLILLFISLISGVATLHAYQSIYSYIYSTKRRIKLALSFKGIKPHYQAIVELKTGKVIGCELLARFEDHIGPLYPDQFISVVGELDMSWLMTQDLILQAIDDFKDIQIINEPFYLSINVYPKDINNGNILKGVELLKNITPNLEVCFEVTEDEELHYSKVGNTLEVLSKSRIKISIDDFGTGYSNLSQLKLLDIDTLKVDKSFIDEVETGSIRSTLIPNIVSIAEKLEASIIAEGIENRLQVDELLKMDIKFGQGWYYTKALPLEEFKHYLINHSDYKFDQ</sequence>
<accession>A0A5C6Q653</accession>
<keyword evidence="3" id="KW-1003">Cell membrane</keyword>
<evidence type="ECO:0000256" key="6">
    <source>
        <dbReference type="ARBA" id="ARBA00022801"/>
    </source>
</evidence>
<dbReference type="InterPro" id="IPR050706">
    <property type="entry name" value="Cyclic-di-GMP_PDE-like"/>
</dbReference>
<dbReference type="OrthoDB" id="1673646at2"/>
<evidence type="ECO:0000256" key="4">
    <source>
        <dbReference type="ARBA" id="ARBA00022636"/>
    </source>
</evidence>
<evidence type="ECO:0000259" key="11">
    <source>
        <dbReference type="PROSITE" id="PS50883"/>
    </source>
</evidence>
<dbReference type="SUPFAM" id="SSF141868">
    <property type="entry name" value="EAL domain-like"/>
    <property type="match status" value="1"/>
</dbReference>
<evidence type="ECO:0000256" key="3">
    <source>
        <dbReference type="ARBA" id="ARBA00022475"/>
    </source>
</evidence>
<dbReference type="Proteomes" id="UP000321917">
    <property type="component" value="Unassembled WGS sequence"/>
</dbReference>
<comment type="catalytic activity">
    <reaction evidence="9">
        <text>3',3'-c-di-GMP + H2O = 5'-phosphoguanylyl(3'-&gt;5')guanosine + H(+)</text>
        <dbReference type="Rhea" id="RHEA:24902"/>
        <dbReference type="ChEBI" id="CHEBI:15377"/>
        <dbReference type="ChEBI" id="CHEBI:15378"/>
        <dbReference type="ChEBI" id="CHEBI:58754"/>
        <dbReference type="ChEBI" id="CHEBI:58805"/>
        <dbReference type="EC" id="3.1.4.52"/>
    </reaction>
</comment>
<dbReference type="SMART" id="SM00052">
    <property type="entry name" value="EAL"/>
    <property type="match status" value="1"/>
</dbReference>
<dbReference type="RefSeq" id="WP_146796114.1">
    <property type="nucleotide sequence ID" value="NZ_VOLP01000001.1"/>
</dbReference>
<dbReference type="PANTHER" id="PTHR33121:SF79">
    <property type="entry name" value="CYCLIC DI-GMP PHOSPHODIESTERASE PDED-RELATED"/>
    <property type="match status" value="1"/>
</dbReference>
<dbReference type="PANTHER" id="PTHR33121">
    <property type="entry name" value="CYCLIC DI-GMP PHOSPHODIESTERASE PDEF"/>
    <property type="match status" value="1"/>
</dbReference>
<name>A0A5C6Q653_9GAMM</name>
<dbReference type="EMBL" id="VOLQ01000034">
    <property type="protein sequence ID" value="TWX64181.1"/>
    <property type="molecule type" value="Genomic_DNA"/>
</dbReference>
<comment type="caution">
    <text evidence="13">The sequence shown here is derived from an EMBL/GenBank/DDBJ whole genome shotgun (WGS) entry which is preliminary data.</text>
</comment>
<reference evidence="13 15" key="1">
    <citation type="submission" date="2019-07" db="EMBL/GenBank/DDBJ databases">
        <title>Genomes of sea-ice associated Colwellia species.</title>
        <authorList>
            <person name="Bowman J.P."/>
        </authorList>
    </citation>
    <scope>NUCLEOTIDE SEQUENCE [LARGE SCALE GENOMIC DNA]</scope>
    <source>
        <strain evidence="12 14">ACAM 607</strain>
        <strain evidence="13 15">IC036</strain>
    </source>
</reference>
<evidence type="ECO:0000313" key="14">
    <source>
        <dbReference type="Proteomes" id="UP000321525"/>
    </source>
</evidence>
<evidence type="ECO:0000256" key="8">
    <source>
        <dbReference type="ARBA" id="ARBA00023136"/>
    </source>
</evidence>
<comment type="subcellular location">
    <subcellularLocation>
        <location evidence="1">Cell membrane</location>
        <topology evidence="1">Multi-pass membrane protein</topology>
    </subcellularLocation>
</comment>
<dbReference type="InterPro" id="IPR035919">
    <property type="entry name" value="EAL_sf"/>
</dbReference>
<dbReference type="GO" id="GO:0071111">
    <property type="term" value="F:cyclic-guanylate-specific phosphodiesterase activity"/>
    <property type="evidence" value="ECO:0007669"/>
    <property type="project" value="UniProtKB-EC"/>
</dbReference>
<dbReference type="Proteomes" id="UP000321525">
    <property type="component" value="Unassembled WGS sequence"/>
</dbReference>
<keyword evidence="5 10" id="KW-0812">Transmembrane</keyword>
<dbReference type="Pfam" id="PF12792">
    <property type="entry name" value="CSS-motif"/>
    <property type="match status" value="1"/>
</dbReference>
<dbReference type="PROSITE" id="PS50883">
    <property type="entry name" value="EAL"/>
    <property type="match status" value="1"/>
</dbReference>
<evidence type="ECO:0000313" key="15">
    <source>
        <dbReference type="Proteomes" id="UP000321917"/>
    </source>
</evidence>
<dbReference type="Gene3D" id="3.20.20.450">
    <property type="entry name" value="EAL domain"/>
    <property type="match status" value="1"/>
</dbReference>
<keyword evidence="6" id="KW-0378">Hydrolase</keyword>
<dbReference type="EMBL" id="VOLR01000001">
    <property type="protein sequence ID" value="TWX62859.1"/>
    <property type="molecule type" value="Genomic_DNA"/>
</dbReference>
<organism evidence="13 15">
    <name type="scientific">Colwellia hornerae</name>
    <dbReference type="NCBI Taxonomy" id="89402"/>
    <lineage>
        <taxon>Bacteria</taxon>
        <taxon>Pseudomonadati</taxon>
        <taxon>Pseudomonadota</taxon>
        <taxon>Gammaproteobacteria</taxon>
        <taxon>Alteromonadales</taxon>
        <taxon>Colwelliaceae</taxon>
        <taxon>Colwellia</taxon>
    </lineage>
</organism>